<dbReference type="EMBL" id="JADWDJ010000020">
    <property type="protein sequence ID" value="KAG5264316.1"/>
    <property type="molecule type" value="Genomic_DNA"/>
</dbReference>
<protein>
    <submittedName>
        <fullName evidence="6">Uncharacterized protein</fullName>
    </submittedName>
</protein>
<keyword evidence="4" id="KW-1015">Disulfide bond</keyword>
<keyword evidence="3" id="KW-0732">Signal</keyword>
<dbReference type="FunFam" id="2.20.100.10:FF:000003">
    <property type="entry name" value="Adhesion G protein-coupled receptor B2"/>
    <property type="match status" value="1"/>
</dbReference>
<comment type="caution">
    <text evidence="6">The sequence shown here is derived from an EMBL/GenBank/DDBJ whole genome shotgun (WGS) entry which is preliminary data.</text>
</comment>
<evidence type="ECO:0000256" key="4">
    <source>
        <dbReference type="ARBA" id="ARBA00023157"/>
    </source>
</evidence>
<evidence type="ECO:0000313" key="7">
    <source>
        <dbReference type="Proteomes" id="UP000823561"/>
    </source>
</evidence>
<evidence type="ECO:0000256" key="2">
    <source>
        <dbReference type="ARBA" id="ARBA00022525"/>
    </source>
</evidence>
<accession>A0AAV6FRB6</accession>
<keyword evidence="2" id="KW-0964">Secreted</keyword>
<dbReference type="InterPro" id="IPR000884">
    <property type="entry name" value="TSP1_rpt"/>
</dbReference>
<dbReference type="Proteomes" id="UP000823561">
    <property type="component" value="Chromosome 20"/>
</dbReference>
<dbReference type="GO" id="GO:0005576">
    <property type="term" value="C:extracellular region"/>
    <property type="evidence" value="ECO:0007669"/>
    <property type="project" value="UniProtKB-SubCell"/>
</dbReference>
<dbReference type="PROSITE" id="PS50092">
    <property type="entry name" value="TSP1"/>
    <property type="match status" value="1"/>
</dbReference>
<evidence type="ECO:0000256" key="5">
    <source>
        <dbReference type="SAM" id="MobiDB-lite"/>
    </source>
</evidence>
<gene>
    <name evidence="6" type="ORF">AALO_G00252380</name>
</gene>
<reference evidence="6" key="1">
    <citation type="submission" date="2020-10" db="EMBL/GenBank/DDBJ databases">
        <title>Chromosome-scale genome assembly of the Allis shad, Alosa alosa.</title>
        <authorList>
            <person name="Margot Z."/>
            <person name="Christophe K."/>
            <person name="Cabau C."/>
            <person name="Louis A."/>
            <person name="Berthelot C."/>
            <person name="Parey E."/>
            <person name="Roest Crollius H."/>
            <person name="Montfort J."/>
            <person name="Robinson-Rechavi M."/>
            <person name="Bucao C."/>
            <person name="Bouchez O."/>
            <person name="Gislard M."/>
            <person name="Lluch J."/>
            <person name="Milhes M."/>
            <person name="Lampietro C."/>
            <person name="Lopez Roques C."/>
            <person name="Donnadieu C."/>
            <person name="Braasch I."/>
            <person name="Desvignes T."/>
            <person name="Postlethwait J."/>
            <person name="Bobe J."/>
            <person name="Guiguen Y."/>
        </authorList>
    </citation>
    <scope>NUCLEOTIDE SEQUENCE</scope>
    <source>
        <strain evidence="6">M-15738</strain>
        <tissue evidence="6">Blood</tissue>
    </source>
</reference>
<evidence type="ECO:0000256" key="1">
    <source>
        <dbReference type="ARBA" id="ARBA00004613"/>
    </source>
</evidence>
<dbReference type="SUPFAM" id="SSF82895">
    <property type="entry name" value="TSP-1 type 1 repeat"/>
    <property type="match status" value="1"/>
</dbReference>
<dbReference type="SMART" id="SM00209">
    <property type="entry name" value="TSP1"/>
    <property type="match status" value="1"/>
</dbReference>
<organism evidence="6 7">
    <name type="scientific">Alosa alosa</name>
    <name type="common">allis shad</name>
    <dbReference type="NCBI Taxonomy" id="278164"/>
    <lineage>
        <taxon>Eukaryota</taxon>
        <taxon>Metazoa</taxon>
        <taxon>Chordata</taxon>
        <taxon>Craniata</taxon>
        <taxon>Vertebrata</taxon>
        <taxon>Euteleostomi</taxon>
        <taxon>Actinopterygii</taxon>
        <taxon>Neopterygii</taxon>
        <taxon>Teleostei</taxon>
        <taxon>Clupei</taxon>
        <taxon>Clupeiformes</taxon>
        <taxon>Clupeoidei</taxon>
        <taxon>Clupeidae</taxon>
        <taxon>Alosa</taxon>
    </lineage>
</organism>
<evidence type="ECO:0000256" key="3">
    <source>
        <dbReference type="ARBA" id="ARBA00022729"/>
    </source>
</evidence>
<proteinExistence type="predicted"/>
<dbReference type="InterPro" id="IPR036383">
    <property type="entry name" value="TSP1_rpt_sf"/>
</dbReference>
<dbReference type="Pfam" id="PF00090">
    <property type="entry name" value="TSP_1"/>
    <property type="match status" value="1"/>
</dbReference>
<sequence>MRNPPLWWVTRTDDGFNAYPDDDDQKVKTQRPRSADQPGVFQAQTGDPAAEEWSQWSVCSLTCGQGWQVRTRSCVSSPYGTLCSGPLRETRQCNNTATCPGMVYGNHALLNLGPHAWMERCNPLTLT</sequence>
<dbReference type="Gene3D" id="2.20.100.10">
    <property type="entry name" value="Thrombospondin type-1 (TSP1) repeat"/>
    <property type="match status" value="1"/>
</dbReference>
<evidence type="ECO:0000313" key="6">
    <source>
        <dbReference type="EMBL" id="KAG5264316.1"/>
    </source>
</evidence>
<dbReference type="AlphaFoldDB" id="A0AAV6FRB6"/>
<comment type="subcellular location">
    <subcellularLocation>
        <location evidence="1">Secreted</location>
    </subcellularLocation>
</comment>
<dbReference type="PANTHER" id="PTHR10239:SF32">
    <property type="entry name" value="ADHESION G PROTEIN-COUPLED RECEPTOR B2"/>
    <property type="match status" value="1"/>
</dbReference>
<dbReference type="InterPro" id="IPR051867">
    <property type="entry name" value="Angio_Inhib/Adhesion_GPCR"/>
</dbReference>
<name>A0AAV6FRB6_9TELE</name>
<feature type="region of interest" description="Disordered" evidence="5">
    <location>
        <begin position="12"/>
        <end position="51"/>
    </location>
</feature>
<dbReference type="PANTHER" id="PTHR10239">
    <property type="entry name" value="ISTHMIN-2"/>
    <property type="match status" value="1"/>
</dbReference>
<keyword evidence="7" id="KW-1185">Reference proteome</keyword>